<organism evidence="3 4">
    <name type="scientific">Cyclobacterium marinum (strain ATCC 25205 / DSM 745 / LMG 13164 / NCIMB 1802)</name>
    <name type="common">Flectobacillus marinus</name>
    <dbReference type="NCBI Taxonomy" id="880070"/>
    <lineage>
        <taxon>Bacteria</taxon>
        <taxon>Pseudomonadati</taxon>
        <taxon>Bacteroidota</taxon>
        <taxon>Cytophagia</taxon>
        <taxon>Cytophagales</taxon>
        <taxon>Cyclobacteriaceae</taxon>
        <taxon>Cyclobacterium</taxon>
    </lineage>
</organism>
<sequence>MSLPINPAFLIEEKIPMIDTHLHLWDLDQLDYPWLKNSNNILSRNFLLNDYHQAIEGFPIEKMVFVECGREPNQYLEEVDWVAKVREKDNRIAGMVAYFPLEKGERGMKEMEVLAERDIVRGIRKAFMPEHSGFKAGIRILIKMGFSYDLNIRPTELPRAYAFAKANPDLRIILDHIANPDIGNMEWEAWAKAISPFSSLDNVICKISGMLTKTSQSGNRLEQMRPYFNTVLEVFGVDRVVFGGDWPVLLRAASYQEWVNVFHALSEGLTSSEKRKLYHQNARTVYRV</sequence>
<dbReference type="Gene3D" id="3.20.20.140">
    <property type="entry name" value="Metal-dependent hydrolases"/>
    <property type="match status" value="1"/>
</dbReference>
<evidence type="ECO:0000259" key="2">
    <source>
        <dbReference type="Pfam" id="PF04909"/>
    </source>
</evidence>
<evidence type="ECO:0000256" key="1">
    <source>
        <dbReference type="ARBA" id="ARBA00038310"/>
    </source>
</evidence>
<evidence type="ECO:0000313" key="4">
    <source>
        <dbReference type="Proteomes" id="UP000001635"/>
    </source>
</evidence>
<name>G0J4P3_CYCMS</name>
<dbReference type="SUPFAM" id="SSF51556">
    <property type="entry name" value="Metallo-dependent hydrolases"/>
    <property type="match status" value="1"/>
</dbReference>
<keyword evidence="4" id="KW-1185">Reference proteome</keyword>
<comment type="similarity">
    <text evidence="1">Belongs to the metallo-dependent hydrolases superfamily.</text>
</comment>
<dbReference type="InterPro" id="IPR032466">
    <property type="entry name" value="Metal_Hydrolase"/>
</dbReference>
<dbReference type="PANTHER" id="PTHR43569">
    <property type="entry name" value="AMIDOHYDROLASE"/>
    <property type="match status" value="1"/>
</dbReference>
<dbReference type="Pfam" id="PF04909">
    <property type="entry name" value="Amidohydro_2"/>
    <property type="match status" value="1"/>
</dbReference>
<reference evidence="4" key="1">
    <citation type="submission" date="2011-07" db="EMBL/GenBank/DDBJ databases">
        <title>The complete genome of Cyclobacterium marinum DSM 745.</title>
        <authorList>
            <person name="Lucas S."/>
            <person name="Han J."/>
            <person name="Lapidus A."/>
            <person name="Bruce D."/>
            <person name="Goodwin L."/>
            <person name="Pitluck S."/>
            <person name="Peters L."/>
            <person name="Kyrpides N."/>
            <person name="Mavromatis K."/>
            <person name="Ivanova N."/>
            <person name="Ovchinnikova G."/>
            <person name="Chertkov O."/>
            <person name="Detter J.C."/>
            <person name="Tapia R."/>
            <person name="Han C."/>
            <person name="Land M."/>
            <person name="Hauser L."/>
            <person name="Markowitz V."/>
            <person name="Cheng J.-F."/>
            <person name="Hugenholtz P."/>
            <person name="Woyke T."/>
            <person name="Wu D."/>
            <person name="Tindall B."/>
            <person name="Schuetze A."/>
            <person name="Brambilla E."/>
            <person name="Klenk H.-P."/>
            <person name="Eisen J.A."/>
        </authorList>
    </citation>
    <scope>NUCLEOTIDE SEQUENCE [LARGE SCALE GENOMIC DNA]</scope>
    <source>
        <strain evidence="4">ATCC 25205 / DSM 745 / LMG 13164 / NCIMB 1802</strain>
    </source>
</reference>
<dbReference type="InterPro" id="IPR006680">
    <property type="entry name" value="Amidohydro-rel"/>
</dbReference>
<accession>G0J4P3</accession>
<dbReference type="InterPro" id="IPR052350">
    <property type="entry name" value="Metallo-dep_Lactonases"/>
</dbReference>
<dbReference type="GO" id="GO:0016787">
    <property type="term" value="F:hydrolase activity"/>
    <property type="evidence" value="ECO:0007669"/>
    <property type="project" value="UniProtKB-KW"/>
</dbReference>
<dbReference type="EMBL" id="CP002955">
    <property type="protein sequence ID" value="AEL24708.1"/>
    <property type="molecule type" value="Genomic_DNA"/>
</dbReference>
<evidence type="ECO:0000313" key="3">
    <source>
        <dbReference type="EMBL" id="AEL24708.1"/>
    </source>
</evidence>
<dbReference type="STRING" id="880070.Cycma_0936"/>
<feature type="domain" description="Amidohydrolase-related" evidence="2">
    <location>
        <begin position="18"/>
        <end position="287"/>
    </location>
</feature>
<dbReference type="eggNOG" id="COG3618">
    <property type="taxonomic scope" value="Bacteria"/>
</dbReference>
<protein>
    <submittedName>
        <fullName evidence="3">Amidohydrolase 2</fullName>
    </submittedName>
</protein>
<dbReference type="HOGENOM" id="CLU_044590_3_0_10"/>
<gene>
    <name evidence="3" type="ordered locus">Cycma_0936</name>
</gene>
<dbReference type="Proteomes" id="UP000001635">
    <property type="component" value="Chromosome"/>
</dbReference>
<dbReference type="KEGG" id="cmr:Cycma_0936"/>
<dbReference type="PANTHER" id="PTHR43569:SF2">
    <property type="entry name" value="AMIDOHYDROLASE-RELATED DOMAIN-CONTAINING PROTEIN"/>
    <property type="match status" value="1"/>
</dbReference>
<dbReference type="AlphaFoldDB" id="G0J4P3"/>
<keyword evidence="3" id="KW-0378">Hydrolase</keyword>
<proteinExistence type="inferred from homology"/>